<proteinExistence type="predicted"/>
<dbReference type="RefSeq" id="WP_188511333.1">
    <property type="nucleotide sequence ID" value="NZ_BMGB01000002.1"/>
</dbReference>
<dbReference type="EMBL" id="BMGB01000002">
    <property type="protein sequence ID" value="GGB11451.1"/>
    <property type="molecule type" value="Genomic_DNA"/>
</dbReference>
<comment type="caution">
    <text evidence="1">The sequence shown here is derived from an EMBL/GenBank/DDBJ whole genome shotgun (WGS) entry which is preliminary data.</text>
</comment>
<keyword evidence="2" id="KW-1185">Reference proteome</keyword>
<name>A0A916WM73_9MICO</name>
<organism evidence="1 2">
    <name type="scientific">Conyzicola nivalis</name>
    <dbReference type="NCBI Taxonomy" id="1477021"/>
    <lineage>
        <taxon>Bacteria</taxon>
        <taxon>Bacillati</taxon>
        <taxon>Actinomycetota</taxon>
        <taxon>Actinomycetes</taxon>
        <taxon>Micrococcales</taxon>
        <taxon>Microbacteriaceae</taxon>
        <taxon>Conyzicola</taxon>
    </lineage>
</organism>
<protein>
    <submittedName>
        <fullName evidence="1">Uncharacterized protein</fullName>
    </submittedName>
</protein>
<dbReference type="AlphaFoldDB" id="A0A916WM73"/>
<evidence type="ECO:0000313" key="2">
    <source>
        <dbReference type="Proteomes" id="UP000606922"/>
    </source>
</evidence>
<gene>
    <name evidence="1" type="ORF">GCM10010979_27210</name>
</gene>
<sequence>MSATTAETLSPGWLDSLFTRSITEAVAAVGDSSGVPALEWRVRIDNGEIVVLGTPPEHSSEPVALCREWARALGLDRGRYDASEDVSSWSRVDGPWLIEVSTSIY</sequence>
<reference evidence="1" key="2">
    <citation type="submission" date="2020-09" db="EMBL/GenBank/DDBJ databases">
        <authorList>
            <person name="Sun Q."/>
            <person name="Zhou Y."/>
        </authorList>
    </citation>
    <scope>NUCLEOTIDE SEQUENCE</scope>
    <source>
        <strain evidence="1">CGMCC 1.12813</strain>
    </source>
</reference>
<reference evidence="1" key="1">
    <citation type="journal article" date="2014" name="Int. J. Syst. Evol. Microbiol.">
        <title>Complete genome sequence of Corynebacterium casei LMG S-19264T (=DSM 44701T), isolated from a smear-ripened cheese.</title>
        <authorList>
            <consortium name="US DOE Joint Genome Institute (JGI-PGF)"/>
            <person name="Walter F."/>
            <person name="Albersmeier A."/>
            <person name="Kalinowski J."/>
            <person name="Ruckert C."/>
        </authorList>
    </citation>
    <scope>NUCLEOTIDE SEQUENCE</scope>
    <source>
        <strain evidence="1">CGMCC 1.12813</strain>
    </source>
</reference>
<dbReference type="Proteomes" id="UP000606922">
    <property type="component" value="Unassembled WGS sequence"/>
</dbReference>
<evidence type="ECO:0000313" key="1">
    <source>
        <dbReference type="EMBL" id="GGB11451.1"/>
    </source>
</evidence>
<accession>A0A916WM73</accession>